<evidence type="ECO:0000256" key="3">
    <source>
        <dbReference type="ARBA" id="ARBA00022703"/>
    </source>
</evidence>
<feature type="domain" description="TNFR-Cys" evidence="11">
    <location>
        <begin position="175"/>
        <end position="216"/>
    </location>
</feature>
<dbReference type="InterPro" id="IPR008063">
    <property type="entry name" value="Fas_rcpt"/>
</dbReference>
<feature type="disulfide bond" evidence="8">
    <location>
        <begin position="176"/>
        <end position="191"/>
    </location>
</feature>
<dbReference type="GeneID" id="109480135"/>
<gene>
    <name evidence="13" type="primary">LOC109480135</name>
</gene>
<sequence>MWVRLSSVTQAEIEGVCTFFVPNGCNMQLKEWSLISLLILAGLLGAAAVECDDQHHLVNGLCCIKCLPGFYKDKDCDAESPTKCLQCPGGTYTEFLNYIEECLVCEHCSEDHGIEEKRPCLPTQNRKCRCMDGFFLEPSLILGQNADMCHRHQECQPGEGVVERGTRTSDTVCTPCAVGTFSDQGSRTQKCEDWTDCESLGLKLIIPGTTDRDTVCGYEFLPSTMSSAKTAQTPVPPTSSSYATVSVTSVKDAGSAWQTKSEENGHATTSGNKHTDHRGSNHTIATVIGVVGIFLIIVILVVVCIVGLHLHGYLQCAKKKCTSGPGITYRNSAYSPVTDSGDTVTVTNESENGRDLEETACKHVRGQWPTPPPAMEAPHTLQVPAGPSGQNEGQEQQPSTSDGNTRQIYLNVQVTNNSHQVINNTTKNTTVHDNSTNVQDCGTASFGNNNTFNVDTSMTDSSTVTKVEGNSGGVQIGEKNTM</sequence>
<feature type="compositionally biased region" description="Polar residues" evidence="9">
    <location>
        <begin position="388"/>
        <end position="403"/>
    </location>
</feature>
<evidence type="ECO:0000256" key="5">
    <source>
        <dbReference type="ARBA" id="ARBA00022737"/>
    </source>
</evidence>
<comment type="caution">
    <text evidence="8">Lacks conserved residue(s) required for the propagation of feature annotation.</text>
</comment>
<dbReference type="InterPro" id="IPR001368">
    <property type="entry name" value="TNFR/NGFR_Cys_rich_reg"/>
</dbReference>
<organism evidence="12 13">
    <name type="scientific">Branchiostoma belcheri</name>
    <name type="common">Amphioxus</name>
    <dbReference type="NCBI Taxonomy" id="7741"/>
    <lineage>
        <taxon>Eukaryota</taxon>
        <taxon>Metazoa</taxon>
        <taxon>Chordata</taxon>
        <taxon>Cephalochordata</taxon>
        <taxon>Leptocardii</taxon>
        <taxon>Amphioxiformes</taxon>
        <taxon>Branchiostomatidae</taxon>
        <taxon>Branchiostoma</taxon>
    </lineage>
</organism>
<feature type="region of interest" description="Disordered" evidence="9">
    <location>
        <begin position="328"/>
        <end position="403"/>
    </location>
</feature>
<feature type="domain" description="TNFR-Cys" evidence="11">
    <location>
        <begin position="86"/>
        <end position="128"/>
    </location>
</feature>
<reference evidence="13" key="1">
    <citation type="submission" date="2025-08" db="UniProtKB">
        <authorList>
            <consortium name="RefSeq"/>
        </authorList>
    </citation>
    <scope>IDENTIFICATION</scope>
    <source>
        <tissue evidence="13">Gonad</tissue>
    </source>
</reference>
<feature type="compositionally biased region" description="Basic and acidic residues" evidence="9">
    <location>
        <begin position="351"/>
        <end position="361"/>
    </location>
</feature>
<dbReference type="RefSeq" id="XP_019637850.1">
    <property type="nucleotide sequence ID" value="XM_019782291.1"/>
</dbReference>
<keyword evidence="2" id="KW-0964">Secreted</keyword>
<dbReference type="GO" id="GO:0016020">
    <property type="term" value="C:membrane"/>
    <property type="evidence" value="ECO:0007669"/>
    <property type="project" value="InterPro"/>
</dbReference>
<dbReference type="PANTHER" id="PTHR23097">
    <property type="entry name" value="TUMOR NECROSIS FACTOR RECEPTOR SUPERFAMILY MEMBER"/>
    <property type="match status" value="1"/>
</dbReference>
<feature type="disulfide bond" evidence="8">
    <location>
        <begin position="87"/>
        <end position="102"/>
    </location>
</feature>
<evidence type="ECO:0000256" key="1">
    <source>
        <dbReference type="ARBA" id="ARBA00004613"/>
    </source>
</evidence>
<dbReference type="PROSITE" id="PS50050">
    <property type="entry name" value="TNFR_NGFR_2"/>
    <property type="match status" value="3"/>
</dbReference>
<evidence type="ECO:0000256" key="6">
    <source>
        <dbReference type="ARBA" id="ARBA00023157"/>
    </source>
</evidence>
<dbReference type="GO" id="GO:0004888">
    <property type="term" value="F:transmembrane signaling receptor activity"/>
    <property type="evidence" value="ECO:0007669"/>
    <property type="project" value="InterPro"/>
</dbReference>
<dbReference type="Pfam" id="PF00020">
    <property type="entry name" value="TNFR_c6"/>
    <property type="match status" value="3"/>
</dbReference>
<feature type="transmembrane region" description="Helical" evidence="10">
    <location>
        <begin position="284"/>
        <end position="310"/>
    </location>
</feature>
<evidence type="ECO:0000256" key="10">
    <source>
        <dbReference type="SAM" id="Phobius"/>
    </source>
</evidence>
<evidence type="ECO:0000256" key="7">
    <source>
        <dbReference type="ARBA" id="ARBA00023180"/>
    </source>
</evidence>
<keyword evidence="3" id="KW-0053">Apoptosis</keyword>
<dbReference type="AlphaFoldDB" id="A0A6P4Z8Z3"/>
<keyword evidence="10" id="KW-0472">Membrane</keyword>
<keyword evidence="4" id="KW-0732">Signal</keyword>
<feature type="compositionally biased region" description="Polar residues" evidence="9">
    <location>
        <begin position="329"/>
        <end position="350"/>
    </location>
</feature>
<dbReference type="GO" id="GO:0007165">
    <property type="term" value="P:signal transduction"/>
    <property type="evidence" value="ECO:0007669"/>
    <property type="project" value="InterPro"/>
</dbReference>
<evidence type="ECO:0000313" key="12">
    <source>
        <dbReference type="Proteomes" id="UP000515135"/>
    </source>
</evidence>
<proteinExistence type="predicted"/>
<feature type="disulfide bond" evidence="8">
    <location>
        <begin position="155"/>
        <end position="173"/>
    </location>
</feature>
<dbReference type="SUPFAM" id="SSF57586">
    <property type="entry name" value="TNF receptor-like"/>
    <property type="match status" value="2"/>
</dbReference>
<keyword evidence="10" id="KW-0812">Transmembrane</keyword>
<accession>A0A6P4Z8Z3</accession>
<evidence type="ECO:0000259" key="11">
    <source>
        <dbReference type="PROSITE" id="PS50050"/>
    </source>
</evidence>
<dbReference type="PRINTS" id="PR01680">
    <property type="entry name" value="TNFACTORR6"/>
</dbReference>
<dbReference type="OrthoDB" id="10031141at2759"/>
<dbReference type="SMART" id="SM00208">
    <property type="entry name" value="TNFR"/>
    <property type="match status" value="4"/>
</dbReference>
<name>A0A6P4Z8Z3_BRABE</name>
<feature type="repeat" description="TNFR-Cys" evidence="8">
    <location>
        <begin position="129"/>
        <end position="173"/>
    </location>
</feature>
<dbReference type="GO" id="GO:0005576">
    <property type="term" value="C:extracellular region"/>
    <property type="evidence" value="ECO:0007669"/>
    <property type="project" value="UniProtKB-SubCell"/>
</dbReference>
<evidence type="ECO:0000256" key="8">
    <source>
        <dbReference type="PROSITE-ProRule" id="PRU00206"/>
    </source>
</evidence>
<dbReference type="KEGG" id="bbel:109480135"/>
<dbReference type="Gene3D" id="2.10.50.10">
    <property type="entry name" value="Tumor Necrosis Factor Receptor, subunit A, domain 2"/>
    <property type="match status" value="3"/>
</dbReference>
<dbReference type="SMART" id="SM01411">
    <property type="entry name" value="Ephrin_rec_like"/>
    <property type="match status" value="2"/>
</dbReference>
<evidence type="ECO:0000256" key="9">
    <source>
        <dbReference type="SAM" id="MobiDB-lite"/>
    </source>
</evidence>
<keyword evidence="10" id="KW-1133">Transmembrane helix</keyword>
<keyword evidence="7" id="KW-0325">Glycoprotein</keyword>
<keyword evidence="12" id="KW-1185">Reference proteome</keyword>
<feature type="region of interest" description="Disordered" evidence="9">
    <location>
        <begin position="253"/>
        <end position="279"/>
    </location>
</feature>
<feature type="repeat" description="TNFR-Cys" evidence="8">
    <location>
        <begin position="175"/>
        <end position="216"/>
    </location>
</feature>
<evidence type="ECO:0000256" key="2">
    <source>
        <dbReference type="ARBA" id="ARBA00022525"/>
    </source>
</evidence>
<comment type="subcellular location">
    <subcellularLocation>
        <location evidence="1">Secreted</location>
    </subcellularLocation>
</comment>
<feature type="repeat" description="TNFR-Cys" evidence="8">
    <location>
        <begin position="86"/>
        <end position="128"/>
    </location>
</feature>
<dbReference type="Proteomes" id="UP000515135">
    <property type="component" value="Unplaced"/>
</dbReference>
<dbReference type="GO" id="GO:0006955">
    <property type="term" value="P:immune response"/>
    <property type="evidence" value="ECO:0007669"/>
    <property type="project" value="InterPro"/>
</dbReference>
<dbReference type="GO" id="GO:0006915">
    <property type="term" value="P:apoptotic process"/>
    <property type="evidence" value="ECO:0007669"/>
    <property type="project" value="UniProtKB-KW"/>
</dbReference>
<keyword evidence="6 8" id="KW-1015">Disulfide bond</keyword>
<evidence type="ECO:0000313" key="13">
    <source>
        <dbReference type="RefSeq" id="XP_019637850.1"/>
    </source>
</evidence>
<dbReference type="PANTHER" id="PTHR23097:SF181">
    <property type="entry name" value="CASPASE-8-LIKE"/>
    <property type="match status" value="1"/>
</dbReference>
<evidence type="ECO:0000256" key="4">
    <source>
        <dbReference type="ARBA" id="ARBA00022729"/>
    </source>
</evidence>
<feature type="domain" description="TNFR-Cys" evidence="11">
    <location>
        <begin position="129"/>
        <end position="173"/>
    </location>
</feature>
<keyword evidence="5" id="KW-0677">Repeat</keyword>
<dbReference type="InterPro" id="IPR052459">
    <property type="entry name" value="TNFRSF_decoy_receptor"/>
</dbReference>
<protein>
    <submittedName>
        <fullName evidence="13">Tumor necrosis factor receptor superfamily member 16-like</fullName>
    </submittedName>
</protein>